<evidence type="ECO:0000256" key="1">
    <source>
        <dbReference type="SAM" id="Phobius"/>
    </source>
</evidence>
<dbReference type="AlphaFoldDB" id="A0AAV1RR02"/>
<dbReference type="PROSITE" id="PS51257">
    <property type="entry name" value="PROKAR_LIPOPROTEIN"/>
    <property type="match status" value="1"/>
</dbReference>
<gene>
    <name evidence="2" type="ORF">DCAF_LOCUS12897</name>
</gene>
<organism evidence="2 3">
    <name type="scientific">Dovyalis caffra</name>
    <dbReference type="NCBI Taxonomy" id="77055"/>
    <lineage>
        <taxon>Eukaryota</taxon>
        <taxon>Viridiplantae</taxon>
        <taxon>Streptophyta</taxon>
        <taxon>Embryophyta</taxon>
        <taxon>Tracheophyta</taxon>
        <taxon>Spermatophyta</taxon>
        <taxon>Magnoliopsida</taxon>
        <taxon>eudicotyledons</taxon>
        <taxon>Gunneridae</taxon>
        <taxon>Pentapetalae</taxon>
        <taxon>rosids</taxon>
        <taxon>fabids</taxon>
        <taxon>Malpighiales</taxon>
        <taxon>Salicaceae</taxon>
        <taxon>Flacourtieae</taxon>
        <taxon>Dovyalis</taxon>
    </lineage>
</organism>
<keyword evidence="1" id="KW-0812">Transmembrane</keyword>
<keyword evidence="1" id="KW-0472">Membrane</keyword>
<keyword evidence="1" id="KW-1133">Transmembrane helix</keyword>
<dbReference type="EMBL" id="CAWUPB010001108">
    <property type="protein sequence ID" value="CAK7337858.1"/>
    <property type="molecule type" value="Genomic_DNA"/>
</dbReference>
<name>A0AAV1RR02_9ROSI</name>
<feature type="transmembrane region" description="Helical" evidence="1">
    <location>
        <begin position="12"/>
        <end position="32"/>
    </location>
</feature>
<evidence type="ECO:0000313" key="2">
    <source>
        <dbReference type="EMBL" id="CAK7337858.1"/>
    </source>
</evidence>
<comment type="caution">
    <text evidence="2">The sequence shown here is derived from an EMBL/GenBank/DDBJ whole genome shotgun (WGS) entry which is preliminary data.</text>
</comment>
<evidence type="ECO:0000313" key="3">
    <source>
        <dbReference type="Proteomes" id="UP001314170"/>
    </source>
</evidence>
<dbReference type="Proteomes" id="UP001314170">
    <property type="component" value="Unassembled WGS sequence"/>
</dbReference>
<proteinExistence type="predicted"/>
<accession>A0AAV1RR02</accession>
<keyword evidence="3" id="KW-1185">Reference proteome</keyword>
<protein>
    <submittedName>
        <fullName evidence="2">Uncharacterized protein</fullName>
    </submittedName>
</protein>
<reference evidence="2 3" key="1">
    <citation type="submission" date="2024-01" db="EMBL/GenBank/DDBJ databases">
        <authorList>
            <person name="Waweru B."/>
        </authorList>
    </citation>
    <scope>NUCLEOTIDE SEQUENCE [LARGE SCALE GENOMIC DNA]</scope>
</reference>
<sequence>MVGRRSCNGVLLVVYPSCCGGVGCVGGLVACARSGPKEIRGKDYKKDVGWIDEHSIRSPKAMVVESVEDVGCLWEVGYLGVGNGWLVLLELA</sequence>